<dbReference type="EMBL" id="VUNR01000007">
    <property type="protein sequence ID" value="MSU08417.1"/>
    <property type="molecule type" value="Genomic_DNA"/>
</dbReference>
<dbReference type="RefSeq" id="WP_154406579.1">
    <property type="nucleotide sequence ID" value="NZ_JAQXJM010000072.1"/>
</dbReference>
<dbReference type="UniPathway" id="UPA00238"/>
<comment type="subcellular location">
    <subcellularLocation>
        <location evidence="9">Cytoplasm</location>
    </subcellularLocation>
</comment>
<dbReference type="EC" id="3.2.1.26" evidence="3 8"/>
<dbReference type="GO" id="GO:0005985">
    <property type="term" value="P:sucrose metabolic process"/>
    <property type="evidence" value="ECO:0007669"/>
    <property type="project" value="UniProtKB-UniPathway"/>
</dbReference>
<evidence type="ECO:0000256" key="5">
    <source>
        <dbReference type="ARBA" id="ARBA00022801"/>
    </source>
</evidence>
<dbReference type="InterPro" id="IPR051214">
    <property type="entry name" value="GH32_Enzymes"/>
</dbReference>
<dbReference type="SUPFAM" id="SSF75005">
    <property type="entry name" value="Arabinanase/levansucrase/invertase"/>
    <property type="match status" value="1"/>
</dbReference>
<dbReference type="Pfam" id="PF00251">
    <property type="entry name" value="Glyco_hydro_32N"/>
    <property type="match status" value="1"/>
</dbReference>
<dbReference type="NCBIfam" id="TIGR01322">
    <property type="entry name" value="scrB_fam"/>
    <property type="match status" value="1"/>
</dbReference>
<dbReference type="InterPro" id="IPR013148">
    <property type="entry name" value="Glyco_hydro_32_N"/>
</dbReference>
<evidence type="ECO:0000259" key="10">
    <source>
        <dbReference type="Pfam" id="PF00251"/>
    </source>
</evidence>
<evidence type="ECO:0000256" key="9">
    <source>
        <dbReference type="RuleBase" id="RU365015"/>
    </source>
</evidence>
<comment type="catalytic activity">
    <reaction evidence="8">
        <text>Hydrolysis of terminal non-reducing beta-D-fructofuranoside residues in beta-D-fructofuranosides.</text>
        <dbReference type="EC" id="3.2.1.26"/>
    </reaction>
</comment>
<dbReference type="InterPro" id="IPR001362">
    <property type="entry name" value="Glyco_hydro_32"/>
</dbReference>
<dbReference type="SMART" id="SM00640">
    <property type="entry name" value="Glyco_32"/>
    <property type="match status" value="1"/>
</dbReference>
<keyword evidence="9" id="KW-0963">Cytoplasm</keyword>
<dbReference type="Gene3D" id="2.60.120.560">
    <property type="entry name" value="Exo-inulinase, domain 1"/>
    <property type="match status" value="1"/>
</dbReference>
<dbReference type="SUPFAM" id="SSF49899">
    <property type="entry name" value="Concanavalin A-like lectins/glucanases"/>
    <property type="match status" value="1"/>
</dbReference>
<dbReference type="PANTHER" id="PTHR43101">
    <property type="entry name" value="BETA-FRUCTOSIDASE"/>
    <property type="match status" value="1"/>
</dbReference>
<keyword evidence="5 8" id="KW-0378">Hydrolase</keyword>
<comment type="caution">
    <text evidence="12">The sequence shown here is derived from an EMBL/GenBank/DDBJ whole genome shotgun (WGS) entry which is preliminary data.</text>
</comment>
<evidence type="ECO:0000256" key="7">
    <source>
        <dbReference type="ARBA" id="ARBA00033367"/>
    </source>
</evidence>
<gene>
    <name evidence="12" type="ORF">FYJ84_05385</name>
</gene>
<feature type="domain" description="Glycosyl hydrolase family 32 C-terminal" evidence="11">
    <location>
        <begin position="372"/>
        <end position="478"/>
    </location>
</feature>
<dbReference type="InterPro" id="IPR006232">
    <property type="entry name" value="Suc6P_hydrolase"/>
</dbReference>
<feature type="domain" description="Glycosyl hydrolase family 32 N-terminal" evidence="10">
    <location>
        <begin position="30"/>
        <end position="338"/>
    </location>
</feature>
<reference evidence="12 13" key="1">
    <citation type="submission" date="2019-08" db="EMBL/GenBank/DDBJ databases">
        <title>In-depth cultivation of the pig gut microbiome towards novel bacterial diversity and tailored functional studies.</title>
        <authorList>
            <person name="Wylensek D."/>
            <person name="Hitch T.C.A."/>
            <person name="Clavel T."/>
        </authorList>
    </citation>
    <scope>NUCLEOTIDE SEQUENCE [LARGE SCALE GENOMIC DNA]</scope>
    <source>
        <strain evidence="12 13">WCA-693-APC-5D-A</strain>
    </source>
</reference>
<name>A0A6I2UCG3_9FIRM</name>
<dbReference type="GO" id="GO:0005737">
    <property type="term" value="C:cytoplasm"/>
    <property type="evidence" value="ECO:0007669"/>
    <property type="project" value="UniProtKB-SubCell"/>
</dbReference>
<evidence type="ECO:0000256" key="2">
    <source>
        <dbReference type="ARBA" id="ARBA00009902"/>
    </source>
</evidence>
<sequence length="491" mass="55951">MTTENGLVKADEFIAANAGKVSKRWYPRFHIAPPVGWCNDPNGFCYYQGTWHFFYQFYPYEPKWGPMHWGHVTSKDLVHWQHEKTALCPDKPYDVDGCFTGSGIEKDGRLYLLYTGHVDLLKKPGQPDRIESQCLAVSEDGINFAKLEQNPVIALPENVSKAEDHHFRDPKVWEHEGTYYTVVGAQTEEETGQVLLFKSRDLVQWDFVNVMSRARGNEGFMWECPNFAEFDGHEALIMSPQGVKPEGYRFMNLHQSVAMLGAMDYESGRFYRDEFQLLDHGFDFYAPQVAQAPDGRCLMFGWLAMWESAMPEQADNWACQMTVPRELHYREGRVVSTPAAELESLRQEAYVENACAFSEECSFERWNLPAGELCADFDLTSAEGLAVHFCDGASIAVSLLIEKASGSVRLTRKSPMSGRSEERRGQLADGTKHISLRVFKDNSSLEFFINDGDLVFSTRYYPQMEDRAVIFEPQGGSVLMERGTFYQLADM</sequence>
<dbReference type="InterPro" id="IPR013320">
    <property type="entry name" value="ConA-like_dom_sf"/>
</dbReference>
<evidence type="ECO:0000256" key="6">
    <source>
        <dbReference type="ARBA" id="ARBA00023295"/>
    </source>
</evidence>
<evidence type="ECO:0000259" key="11">
    <source>
        <dbReference type="Pfam" id="PF08244"/>
    </source>
</evidence>
<dbReference type="InterPro" id="IPR023296">
    <property type="entry name" value="Glyco_hydro_beta-prop_sf"/>
</dbReference>
<protein>
    <recommendedName>
        <fullName evidence="4 8">Sucrose-6-phosphate hydrolase</fullName>
        <ecNumber evidence="3 8">3.2.1.26</ecNumber>
    </recommendedName>
    <alternativeName>
        <fullName evidence="7 9">Invertase</fullName>
    </alternativeName>
</protein>
<evidence type="ECO:0000256" key="8">
    <source>
        <dbReference type="RuleBase" id="RU362110"/>
    </source>
</evidence>
<dbReference type="Proteomes" id="UP000433181">
    <property type="component" value="Unassembled WGS sequence"/>
</dbReference>
<comment type="function">
    <text evidence="9">Enables the bacterium to metabolize sucrose as a sole carbon source.</text>
</comment>
<evidence type="ECO:0000256" key="1">
    <source>
        <dbReference type="ARBA" id="ARBA00004914"/>
    </source>
</evidence>
<comment type="similarity">
    <text evidence="2 8">Belongs to the glycosyl hydrolase 32 family.</text>
</comment>
<dbReference type="PANTHER" id="PTHR43101:SF1">
    <property type="entry name" value="BETA-FRUCTOSIDASE"/>
    <property type="match status" value="1"/>
</dbReference>
<dbReference type="InterPro" id="IPR013189">
    <property type="entry name" value="Glyco_hydro_32_C"/>
</dbReference>
<keyword evidence="9" id="KW-0119">Carbohydrate metabolism</keyword>
<dbReference type="Gene3D" id="2.115.10.20">
    <property type="entry name" value="Glycosyl hydrolase domain, family 43"/>
    <property type="match status" value="1"/>
</dbReference>
<keyword evidence="13" id="KW-1185">Reference proteome</keyword>
<dbReference type="AlphaFoldDB" id="A0A6I2UCG3"/>
<dbReference type="CDD" id="cd18623">
    <property type="entry name" value="GH32_ScrB-like"/>
    <property type="match status" value="1"/>
</dbReference>
<dbReference type="GeneID" id="96778342"/>
<evidence type="ECO:0000313" key="12">
    <source>
        <dbReference type="EMBL" id="MSU08417.1"/>
    </source>
</evidence>
<evidence type="ECO:0000313" key="13">
    <source>
        <dbReference type="Proteomes" id="UP000433181"/>
    </source>
</evidence>
<dbReference type="GO" id="GO:0004564">
    <property type="term" value="F:beta-fructofuranosidase activity"/>
    <property type="evidence" value="ECO:0007669"/>
    <property type="project" value="UniProtKB-EC"/>
</dbReference>
<proteinExistence type="inferred from homology"/>
<comment type="pathway">
    <text evidence="1 9">Glycan biosynthesis; sucrose metabolism.</text>
</comment>
<accession>A0A6I2UCG3</accession>
<organism evidence="12 13">
    <name type="scientific">Anaerovibrio slackiae</name>
    <dbReference type="NCBI Taxonomy" id="2652309"/>
    <lineage>
        <taxon>Bacteria</taxon>
        <taxon>Bacillati</taxon>
        <taxon>Bacillota</taxon>
        <taxon>Negativicutes</taxon>
        <taxon>Selenomonadales</taxon>
        <taxon>Selenomonadaceae</taxon>
        <taxon>Anaerovibrio</taxon>
    </lineage>
</organism>
<keyword evidence="6 8" id="KW-0326">Glycosidase</keyword>
<dbReference type="Pfam" id="PF08244">
    <property type="entry name" value="Glyco_hydro_32C"/>
    <property type="match status" value="1"/>
</dbReference>
<evidence type="ECO:0000256" key="3">
    <source>
        <dbReference type="ARBA" id="ARBA00012758"/>
    </source>
</evidence>
<evidence type="ECO:0000256" key="4">
    <source>
        <dbReference type="ARBA" id="ARBA00019623"/>
    </source>
</evidence>